<sequence>MICIRWGFASASNILIKSSPEGDAGFKLLLSFISYTPF</sequence>
<gene>
    <name evidence="1" type="ORF">DCCM_2137</name>
</gene>
<evidence type="ECO:0000313" key="1">
    <source>
        <dbReference type="EMBL" id="GBF33040.1"/>
    </source>
</evidence>
<name>A0A2L2XAD6_9FIRM</name>
<evidence type="ECO:0000313" key="2">
    <source>
        <dbReference type="Proteomes" id="UP000239549"/>
    </source>
</evidence>
<reference evidence="2" key="1">
    <citation type="submission" date="2018-02" db="EMBL/GenBank/DDBJ databases">
        <title>Genome sequence of Desulfocucumis palustris strain NAW-5.</title>
        <authorList>
            <person name="Watanabe M."/>
            <person name="Kojima H."/>
            <person name="Fukui M."/>
        </authorList>
    </citation>
    <scope>NUCLEOTIDE SEQUENCE [LARGE SCALE GENOMIC DNA]</scope>
    <source>
        <strain evidence="2">NAW-5</strain>
    </source>
</reference>
<dbReference type="AlphaFoldDB" id="A0A2L2XAD6"/>
<accession>A0A2L2XAD6</accession>
<dbReference type="Proteomes" id="UP000239549">
    <property type="component" value="Unassembled WGS sequence"/>
</dbReference>
<dbReference type="EMBL" id="BFAV01000073">
    <property type="protein sequence ID" value="GBF33040.1"/>
    <property type="molecule type" value="Genomic_DNA"/>
</dbReference>
<comment type="caution">
    <text evidence="1">The sequence shown here is derived from an EMBL/GenBank/DDBJ whole genome shotgun (WGS) entry which is preliminary data.</text>
</comment>
<organism evidence="1 2">
    <name type="scientific">Desulfocucumis palustris</name>
    <dbReference type="NCBI Taxonomy" id="1898651"/>
    <lineage>
        <taxon>Bacteria</taxon>
        <taxon>Bacillati</taxon>
        <taxon>Bacillota</taxon>
        <taxon>Clostridia</taxon>
        <taxon>Eubacteriales</taxon>
        <taxon>Desulfocucumaceae</taxon>
        <taxon>Desulfocucumis</taxon>
    </lineage>
</organism>
<keyword evidence="2" id="KW-1185">Reference proteome</keyword>
<protein>
    <submittedName>
        <fullName evidence="1">Uncharacterized protein</fullName>
    </submittedName>
</protein>
<proteinExistence type="predicted"/>